<keyword evidence="3" id="KW-1185">Reference proteome</keyword>
<keyword evidence="1" id="KW-0812">Transmembrane</keyword>
<sequence>MVLAYHTEYSYHAEQPLPAWAAILLGVVMAIVIGGAAVAAVFGVRAARRSGGGGVRVANGAKKAKGVARQLGGRFLYSVGNALSGSYAQVQDRHAAFHFVQLKDKFEEYCFRQKVWVPLGYGPFASGSNRYLLNYVEVPRPYGHIAAYEFRYDDPSVDWHLAVVYDIAVDEGQTDASVAHADRAALVDAAREHASRYYPVMVENVEGHDIIMSIDCMPAGINAHYAALLDL</sequence>
<accession>J0WYT5</accession>
<evidence type="ECO:0000256" key="1">
    <source>
        <dbReference type="SAM" id="Phobius"/>
    </source>
</evidence>
<dbReference type="AlphaFoldDB" id="J0WYT5"/>
<evidence type="ECO:0000313" key="3">
    <source>
        <dbReference type="Proteomes" id="UP000006415"/>
    </source>
</evidence>
<dbReference type="STRING" id="857290.HMPREF9156_00935"/>
<keyword evidence="1" id="KW-1133">Transmembrane helix</keyword>
<feature type="transmembrane region" description="Helical" evidence="1">
    <location>
        <begin position="20"/>
        <end position="42"/>
    </location>
</feature>
<protein>
    <submittedName>
        <fullName evidence="2">Uncharacterized protein</fullName>
    </submittedName>
</protein>
<keyword evidence="1" id="KW-0472">Membrane</keyword>
<proteinExistence type="predicted"/>
<dbReference type="OrthoDB" id="3243383at2"/>
<comment type="caution">
    <text evidence="2">The sequence shown here is derived from an EMBL/GenBank/DDBJ whole genome shotgun (WGS) entry which is preliminary data.</text>
</comment>
<reference evidence="2 3" key="1">
    <citation type="submission" date="2012-01" db="EMBL/GenBank/DDBJ databases">
        <title>The Genome Sequence of Scardovia wiggsiae F0424.</title>
        <authorList>
            <consortium name="The Broad Institute Genome Sequencing Platform"/>
            <person name="Earl A."/>
            <person name="Ward D."/>
            <person name="Feldgarden M."/>
            <person name="Gevers D."/>
            <person name="Izard J."/>
            <person name="Ganesan A."/>
            <person name="Baranova O.V."/>
            <person name="Blanton J.M."/>
            <person name="Tanner A.C."/>
            <person name="Mathney J."/>
            <person name="Dewhirst F.E."/>
            <person name="Young S.K."/>
            <person name="Zeng Q."/>
            <person name="Gargeya S."/>
            <person name="Fitzgerald M."/>
            <person name="Haas B."/>
            <person name="Abouelleil A."/>
            <person name="Alvarado L."/>
            <person name="Arachchi H.M."/>
            <person name="Berlin A."/>
            <person name="Chapman S.B."/>
            <person name="Gearin G."/>
            <person name="Goldberg J."/>
            <person name="Griggs A."/>
            <person name="Gujja S."/>
            <person name="Hansen M."/>
            <person name="Heiman D."/>
            <person name="Howarth C."/>
            <person name="Larimer J."/>
            <person name="Lui A."/>
            <person name="MacDonald P.J.P."/>
            <person name="McCowen C."/>
            <person name="Montmayeur A."/>
            <person name="Murphy C."/>
            <person name="Neiman D."/>
            <person name="Pearson M."/>
            <person name="Priest M."/>
            <person name="Roberts A."/>
            <person name="Saif S."/>
            <person name="Shea T."/>
            <person name="Sisk P."/>
            <person name="Stolte C."/>
            <person name="Sykes S."/>
            <person name="Wortman J."/>
            <person name="Nusbaum C."/>
            <person name="Birren B."/>
        </authorList>
    </citation>
    <scope>NUCLEOTIDE SEQUENCE [LARGE SCALE GENOMIC DNA]</scope>
    <source>
        <strain evidence="2 3">F0424</strain>
    </source>
</reference>
<dbReference type="Proteomes" id="UP000006415">
    <property type="component" value="Unassembled WGS sequence"/>
</dbReference>
<organism evidence="2 3">
    <name type="scientific">Scardovia wiggsiae F0424</name>
    <dbReference type="NCBI Taxonomy" id="857290"/>
    <lineage>
        <taxon>Bacteria</taxon>
        <taxon>Bacillati</taxon>
        <taxon>Actinomycetota</taxon>
        <taxon>Actinomycetes</taxon>
        <taxon>Bifidobacteriales</taxon>
        <taxon>Bifidobacteriaceae</taxon>
        <taxon>Scardovia</taxon>
    </lineage>
</organism>
<gene>
    <name evidence="2" type="ORF">HMPREF9156_00935</name>
</gene>
<dbReference type="eggNOG" id="ENOG502ZR24">
    <property type="taxonomic scope" value="Bacteria"/>
</dbReference>
<dbReference type="HOGENOM" id="CLU_1198852_0_0_11"/>
<evidence type="ECO:0000313" key="2">
    <source>
        <dbReference type="EMBL" id="EJD64759.1"/>
    </source>
</evidence>
<name>J0WYT5_9BIFI</name>
<dbReference type="EMBL" id="AGZS01000005">
    <property type="protein sequence ID" value="EJD64759.1"/>
    <property type="molecule type" value="Genomic_DNA"/>
</dbReference>